<name>A0A5S9F4C6_UABAM</name>
<feature type="domain" description="Gingipain propeptide" evidence="3">
    <location>
        <begin position="20"/>
        <end position="205"/>
    </location>
</feature>
<dbReference type="Gene3D" id="3.40.50.1460">
    <property type="match status" value="1"/>
</dbReference>
<keyword evidence="5" id="KW-1185">Reference proteome</keyword>
<evidence type="ECO:0000256" key="1">
    <source>
        <dbReference type="ARBA" id="ARBA00022729"/>
    </source>
</evidence>
<dbReference type="InterPro" id="IPR038490">
    <property type="entry name" value="Gingipain_propep_sf"/>
</dbReference>
<dbReference type="InterPro" id="IPR029030">
    <property type="entry name" value="Caspase-like_dom_sf"/>
</dbReference>
<dbReference type="InterPro" id="IPR029031">
    <property type="entry name" value="Gingipain_N_sf"/>
</dbReference>
<evidence type="ECO:0000259" key="2">
    <source>
        <dbReference type="Pfam" id="PF01364"/>
    </source>
</evidence>
<protein>
    <submittedName>
        <fullName evidence="4">Gingipain R2</fullName>
    </submittedName>
</protein>
<reference evidence="4 5" key="1">
    <citation type="submission" date="2019-08" db="EMBL/GenBank/DDBJ databases">
        <title>Complete genome sequence of Candidatus Uab amorphum.</title>
        <authorList>
            <person name="Shiratori T."/>
            <person name="Suzuki S."/>
            <person name="Kakizawa Y."/>
            <person name="Ishida K."/>
        </authorList>
    </citation>
    <scope>NUCLEOTIDE SEQUENCE [LARGE SCALE GENOMIC DNA]</scope>
    <source>
        <strain evidence="4 5">SRT547</strain>
    </source>
</reference>
<dbReference type="GO" id="GO:0006508">
    <property type="term" value="P:proteolysis"/>
    <property type="evidence" value="ECO:0007669"/>
    <property type="project" value="InterPro"/>
</dbReference>
<keyword evidence="1" id="KW-0732">Signal</keyword>
<dbReference type="Pfam" id="PF08126">
    <property type="entry name" value="Propeptide_C25"/>
    <property type="match status" value="1"/>
</dbReference>
<dbReference type="SUPFAM" id="SSF49452">
    <property type="entry name" value="Starch-binding domain-like"/>
    <property type="match status" value="1"/>
</dbReference>
<dbReference type="KEGG" id="uam:UABAM_03755"/>
<dbReference type="SUPFAM" id="SSF52129">
    <property type="entry name" value="Caspase-like"/>
    <property type="match status" value="1"/>
</dbReference>
<feature type="domain" description="Gingipain" evidence="2">
    <location>
        <begin position="216"/>
        <end position="631"/>
    </location>
</feature>
<evidence type="ECO:0000313" key="4">
    <source>
        <dbReference type="EMBL" id="BBM85388.1"/>
    </source>
</evidence>
<dbReference type="RefSeq" id="WP_151969494.1">
    <property type="nucleotide sequence ID" value="NZ_AP019860.1"/>
</dbReference>
<accession>A0A5S9F4C6</accession>
<evidence type="ECO:0000313" key="5">
    <source>
        <dbReference type="Proteomes" id="UP000326354"/>
    </source>
</evidence>
<dbReference type="InterPro" id="IPR001769">
    <property type="entry name" value="Gingipain"/>
</dbReference>
<evidence type="ECO:0000259" key="3">
    <source>
        <dbReference type="Pfam" id="PF08126"/>
    </source>
</evidence>
<dbReference type="AlphaFoldDB" id="A0A5S9F4C6"/>
<dbReference type="Pfam" id="PF01364">
    <property type="entry name" value="Peptidase_C25"/>
    <property type="match status" value="1"/>
</dbReference>
<dbReference type="EMBL" id="AP019860">
    <property type="protein sequence ID" value="BBM85388.1"/>
    <property type="molecule type" value="Genomic_DNA"/>
</dbReference>
<organism evidence="4 5">
    <name type="scientific">Uabimicrobium amorphum</name>
    <dbReference type="NCBI Taxonomy" id="2596890"/>
    <lineage>
        <taxon>Bacteria</taxon>
        <taxon>Pseudomonadati</taxon>
        <taxon>Planctomycetota</taxon>
        <taxon>Candidatus Uabimicrobiia</taxon>
        <taxon>Candidatus Uabimicrobiales</taxon>
        <taxon>Candidatus Uabimicrobiaceae</taxon>
        <taxon>Candidatus Uabimicrobium</taxon>
    </lineage>
</organism>
<dbReference type="Gene3D" id="2.60.40.3800">
    <property type="match status" value="1"/>
</dbReference>
<dbReference type="GO" id="GO:0030246">
    <property type="term" value="F:carbohydrate binding"/>
    <property type="evidence" value="ECO:0007669"/>
    <property type="project" value="InterPro"/>
</dbReference>
<dbReference type="InterPro" id="IPR012600">
    <property type="entry name" value="Propeptide_C25"/>
</dbReference>
<gene>
    <name evidence="4" type="ORF">UABAM_03755</name>
</gene>
<dbReference type="Gene3D" id="2.60.40.1120">
    <property type="entry name" value="Carboxypeptidase-like, regulatory domain"/>
    <property type="match status" value="1"/>
</dbReference>
<dbReference type="Proteomes" id="UP000326354">
    <property type="component" value="Chromosome"/>
</dbReference>
<dbReference type="OrthoDB" id="5294031at2"/>
<proteinExistence type="predicted"/>
<dbReference type="Gene3D" id="3.40.50.10390">
    <property type="entry name" value="Gingipain r, domain 1"/>
    <property type="match status" value="1"/>
</dbReference>
<dbReference type="GO" id="GO:0004197">
    <property type="term" value="F:cysteine-type endopeptidase activity"/>
    <property type="evidence" value="ECO:0007669"/>
    <property type="project" value="InterPro"/>
</dbReference>
<dbReference type="InterPro" id="IPR013784">
    <property type="entry name" value="Carb-bd-like_fold"/>
</dbReference>
<sequence length="717" mass="80483">MIRYTILAALLSCFLFAGEINLLDAQRGGVKLQWKLESFKVQSGEKYSKVEFPGGSGLYAVGKPSIPSQQAFIEVPQGATIRVRILNATNEIVELEKPLAPAQEPQIDTVGEEKLVRTFHMDRDAYGSDELFPANSVEIAYDGIMRGRRLALVRFNPCQYIAKTRELVVHKNIEVAIDFEGGSRTLANTDGEMDAIAKGLVLNYQPARNTKNISTYLILTTPELQKHAQSFAQWKNQKGLQTKIEVLSSRASSQEIRATIKKHYPEVAFVTLIGGHNLIPLSKDNANRHPLGEENCKILGLKDASVPSDLYYSCLEGDDYYPDVYIGRIPARNQQEADLLMQRIENYQRKPPRGDWQKRFLLCGEFQYQYSKKNVAERLFCETAFTIHHSLNKFYTFPERTIGAGSSGLGHLEYFFRTTAQDDPAKPGTYRDRIRDEQGPVVGCRMPQEWTKNIVSSVEARENTLKFWEEGAFLVQHRDHGSITGWGKPPVHKRDVTALKNGDKLPVLFSINCLTGQMDYSSDCFVEAALKNPNGGAVSALGSTRVSYSWWNDRLCDGFYTCLYGTEVYDCLDTGVQLPAKHSFSKKLGVVLNFGKMYLALNYPSNPFGTAYDYTETEFYLFHCIGDPEMQIWTGTLQDQQVAQKRSKDSLALQVSNKNTRKAIANATVCLYGENTQIVVKTDAQGNCTLPTTAKGTFTLTITGENLYPYQTQVTID</sequence>